<dbReference type="RefSeq" id="WP_238246508.1">
    <property type="nucleotide sequence ID" value="NZ_BPQP01000089.1"/>
</dbReference>
<name>A0ABQ4S4X3_9HYPH</name>
<keyword evidence="2" id="KW-1185">Reference proteome</keyword>
<accession>A0ABQ4S4X3</accession>
<evidence type="ECO:0000313" key="1">
    <source>
        <dbReference type="EMBL" id="GJD97447.1"/>
    </source>
</evidence>
<reference evidence="1" key="1">
    <citation type="journal article" date="2021" name="Front. Microbiol.">
        <title>Comprehensive Comparative Genomics and Phenotyping of Methylobacterium Species.</title>
        <authorList>
            <person name="Alessa O."/>
            <person name="Ogura Y."/>
            <person name="Fujitani Y."/>
            <person name="Takami H."/>
            <person name="Hayashi T."/>
            <person name="Sahin N."/>
            <person name="Tani A."/>
        </authorList>
    </citation>
    <scope>NUCLEOTIDE SEQUENCE</scope>
    <source>
        <strain evidence="1">DSM 19015</strain>
    </source>
</reference>
<proteinExistence type="predicted"/>
<gene>
    <name evidence="1" type="ORF">OCOJLMKI_4678</name>
</gene>
<dbReference type="Proteomes" id="UP001055125">
    <property type="component" value="Unassembled WGS sequence"/>
</dbReference>
<dbReference type="EMBL" id="BPQP01000089">
    <property type="protein sequence ID" value="GJD97447.1"/>
    <property type="molecule type" value="Genomic_DNA"/>
</dbReference>
<evidence type="ECO:0000313" key="2">
    <source>
        <dbReference type="Proteomes" id="UP001055125"/>
    </source>
</evidence>
<organism evidence="1 2">
    <name type="scientific">Methylobacterium iners</name>
    <dbReference type="NCBI Taxonomy" id="418707"/>
    <lineage>
        <taxon>Bacteria</taxon>
        <taxon>Pseudomonadati</taxon>
        <taxon>Pseudomonadota</taxon>
        <taxon>Alphaproteobacteria</taxon>
        <taxon>Hyphomicrobiales</taxon>
        <taxon>Methylobacteriaceae</taxon>
        <taxon>Methylobacterium</taxon>
    </lineage>
</organism>
<reference evidence="1" key="2">
    <citation type="submission" date="2021-08" db="EMBL/GenBank/DDBJ databases">
        <authorList>
            <person name="Tani A."/>
            <person name="Ola A."/>
            <person name="Ogura Y."/>
            <person name="Katsura K."/>
            <person name="Hayashi T."/>
        </authorList>
    </citation>
    <scope>NUCLEOTIDE SEQUENCE</scope>
    <source>
        <strain evidence="1">DSM 19015</strain>
    </source>
</reference>
<protein>
    <submittedName>
        <fullName evidence="1">Uncharacterized protein</fullName>
    </submittedName>
</protein>
<sequence length="105" mass="11787">MTIDELDALCMRVYRTPKWASLLAIDLSKSAGRPVSPAQVNQWQSEIRGIPPWVEDALPLAFHARYIHWGSLARGAREVSEELAARIALERDADLDDKPDMMPGM</sequence>
<comment type="caution">
    <text evidence="1">The sequence shown here is derived from an EMBL/GenBank/DDBJ whole genome shotgun (WGS) entry which is preliminary data.</text>
</comment>